<keyword evidence="4" id="KW-0808">Transferase</keyword>
<evidence type="ECO:0000256" key="6">
    <source>
        <dbReference type="SAM" id="MobiDB-lite"/>
    </source>
</evidence>
<dbReference type="InterPro" id="IPR004358">
    <property type="entry name" value="Sig_transdc_His_kin-like_C"/>
</dbReference>
<dbReference type="PROSITE" id="PS50109">
    <property type="entry name" value="HIS_KIN"/>
    <property type="match status" value="1"/>
</dbReference>
<dbReference type="PATRIC" id="fig|358396.7.peg.890"/>
<dbReference type="EC" id="2.7.13.3" evidence="2"/>
<dbReference type="CDD" id="cd00082">
    <property type="entry name" value="HisKA"/>
    <property type="match status" value="1"/>
</dbReference>
<reference evidence="8 9" key="1">
    <citation type="journal article" date="2014" name="PLoS Genet.">
        <title>Phylogenetically driven sequencing of extremely halophilic archaea reveals strategies for static and dynamic osmo-response.</title>
        <authorList>
            <person name="Becker E.A."/>
            <person name="Seitzer P.M."/>
            <person name="Tritt A."/>
            <person name="Larsen D."/>
            <person name="Krusor M."/>
            <person name="Yao A.I."/>
            <person name="Wu D."/>
            <person name="Madern D."/>
            <person name="Eisen J.A."/>
            <person name="Darling A.E."/>
            <person name="Facciotti M.T."/>
        </authorList>
    </citation>
    <scope>NUCLEOTIDE SEQUENCE [LARGE SCALE GENOMIC DNA]</scope>
    <source>
        <strain evidence="8 9">AJ5</strain>
    </source>
</reference>
<keyword evidence="9" id="KW-1185">Reference proteome</keyword>
<dbReference type="EMBL" id="AOLZ01000022">
    <property type="protein sequence ID" value="EMA36058.1"/>
    <property type="molecule type" value="Genomic_DNA"/>
</dbReference>
<dbReference type="SUPFAM" id="SSF55874">
    <property type="entry name" value="ATPase domain of HSP90 chaperone/DNA topoisomerase II/histidine kinase"/>
    <property type="match status" value="1"/>
</dbReference>
<dbReference type="Pfam" id="PF02518">
    <property type="entry name" value="HATPase_c"/>
    <property type="match status" value="1"/>
</dbReference>
<keyword evidence="3" id="KW-0597">Phosphoprotein</keyword>
<comment type="catalytic activity">
    <reaction evidence="1">
        <text>ATP + protein L-histidine = ADP + protein N-phospho-L-histidine.</text>
        <dbReference type="EC" id="2.7.13.3"/>
    </reaction>
</comment>
<dbReference type="GO" id="GO:0000155">
    <property type="term" value="F:phosphorelay sensor kinase activity"/>
    <property type="evidence" value="ECO:0007669"/>
    <property type="project" value="InterPro"/>
</dbReference>
<evidence type="ECO:0000256" key="1">
    <source>
        <dbReference type="ARBA" id="ARBA00000085"/>
    </source>
</evidence>
<evidence type="ECO:0000313" key="9">
    <source>
        <dbReference type="Proteomes" id="UP000011555"/>
    </source>
</evidence>
<dbReference type="Proteomes" id="UP000011555">
    <property type="component" value="Unassembled WGS sequence"/>
</dbReference>
<dbReference type="InterPro" id="IPR036097">
    <property type="entry name" value="HisK_dim/P_sf"/>
</dbReference>
<evidence type="ECO:0000259" key="7">
    <source>
        <dbReference type="PROSITE" id="PS50109"/>
    </source>
</evidence>
<dbReference type="PRINTS" id="PR00344">
    <property type="entry name" value="BCTRLSENSOR"/>
</dbReference>
<evidence type="ECO:0000256" key="4">
    <source>
        <dbReference type="ARBA" id="ARBA00022679"/>
    </source>
</evidence>
<evidence type="ECO:0000256" key="5">
    <source>
        <dbReference type="ARBA" id="ARBA00022777"/>
    </source>
</evidence>
<dbReference type="InterPro" id="IPR005467">
    <property type="entry name" value="His_kinase_dom"/>
</dbReference>
<dbReference type="InParanoid" id="M0LSF1"/>
<protein>
    <recommendedName>
        <fullName evidence="2">histidine kinase</fullName>
        <ecNumber evidence="2">2.7.13.3</ecNumber>
    </recommendedName>
</protein>
<proteinExistence type="predicted"/>
<comment type="caution">
    <text evidence="8">The sequence shown here is derived from an EMBL/GenBank/DDBJ whole genome shotgun (WGS) entry which is preliminary data.</text>
</comment>
<dbReference type="Gene3D" id="3.30.565.10">
    <property type="entry name" value="Histidine kinase-like ATPase, C-terminal domain"/>
    <property type="match status" value="1"/>
</dbReference>
<dbReference type="PANTHER" id="PTHR43304">
    <property type="entry name" value="PHYTOCHROME-LIKE PROTEIN CPH1"/>
    <property type="match status" value="1"/>
</dbReference>
<organism evidence="8 9">
    <name type="scientific">Natronobacterium lacisalsi AJ5</name>
    <dbReference type="NCBI Taxonomy" id="358396"/>
    <lineage>
        <taxon>Archaea</taxon>
        <taxon>Methanobacteriati</taxon>
        <taxon>Methanobacteriota</taxon>
        <taxon>Stenosarchaea group</taxon>
        <taxon>Halobacteria</taxon>
        <taxon>Halobacteriales</taxon>
        <taxon>Natrialbaceae</taxon>
        <taxon>Natronobacterium</taxon>
    </lineage>
</organism>
<evidence type="ECO:0000256" key="3">
    <source>
        <dbReference type="ARBA" id="ARBA00022553"/>
    </source>
</evidence>
<dbReference type="AlphaFoldDB" id="M0LSF1"/>
<gene>
    <name evidence="8" type="ORF">C445_04353</name>
</gene>
<accession>M0LSF1</accession>
<keyword evidence="5 8" id="KW-0418">Kinase</keyword>
<dbReference type="InterPro" id="IPR003594">
    <property type="entry name" value="HATPase_dom"/>
</dbReference>
<dbReference type="InterPro" id="IPR052162">
    <property type="entry name" value="Sensor_kinase/Photoreceptor"/>
</dbReference>
<dbReference type="InterPro" id="IPR036890">
    <property type="entry name" value="HATPase_C_sf"/>
</dbReference>
<dbReference type="SMART" id="SM00387">
    <property type="entry name" value="HATPase_c"/>
    <property type="match status" value="1"/>
</dbReference>
<sequence length="229" mass="25576">MVTSYLQLLERRCGDDLDADGEEFLEYAVDGAERMRAMIDGLLAYSRVETRGEPLEPVDLNAVLEDVRKDLELRIEETDTDLEVGELPRVEGDPSQLRQLFQNLLSNAIDYSGDEPPRIEVVADRDGEEWIVSVSDEGVGIGPEEQERIFEVFQRLHSHEEHPGTGIGLALCKRIVERHGGEIRVDSEPGEGATFSVARGDHRSGRRSRRTRPGVAGLTAPRVRSIRCS</sequence>
<name>M0LSF1_NATLA</name>
<evidence type="ECO:0000313" key="8">
    <source>
        <dbReference type="EMBL" id="EMA36058.1"/>
    </source>
</evidence>
<dbReference type="FunFam" id="3.30.565.10:FF:000006">
    <property type="entry name" value="Sensor histidine kinase WalK"/>
    <property type="match status" value="1"/>
</dbReference>
<evidence type="ECO:0000256" key="2">
    <source>
        <dbReference type="ARBA" id="ARBA00012438"/>
    </source>
</evidence>
<dbReference type="SUPFAM" id="SSF47384">
    <property type="entry name" value="Homodimeric domain of signal transducing histidine kinase"/>
    <property type="match status" value="1"/>
</dbReference>
<dbReference type="eggNOG" id="arCOG07605">
    <property type="taxonomic scope" value="Archaea"/>
</dbReference>
<feature type="domain" description="Histidine kinase" evidence="7">
    <location>
        <begin position="1"/>
        <end position="197"/>
    </location>
</feature>
<feature type="region of interest" description="Disordered" evidence="6">
    <location>
        <begin position="187"/>
        <end position="216"/>
    </location>
</feature>
<dbReference type="InterPro" id="IPR003661">
    <property type="entry name" value="HisK_dim/P_dom"/>
</dbReference>
<dbReference type="PANTHER" id="PTHR43304:SF1">
    <property type="entry name" value="PAC DOMAIN-CONTAINING PROTEIN"/>
    <property type="match status" value="1"/>
</dbReference>